<reference evidence="3" key="2">
    <citation type="submission" date="2020-09" db="EMBL/GenBank/DDBJ databases">
        <authorList>
            <person name="Sun Q."/>
            <person name="Zhou Y."/>
        </authorList>
    </citation>
    <scope>NUCLEOTIDE SEQUENCE</scope>
    <source>
        <strain evidence="3">CGMCC 1.15367</strain>
    </source>
</reference>
<dbReference type="AlphaFoldDB" id="A0A917E0J7"/>
<feature type="transmembrane region" description="Helical" evidence="2">
    <location>
        <begin position="30"/>
        <end position="48"/>
    </location>
</feature>
<proteinExistence type="predicted"/>
<reference evidence="3" key="1">
    <citation type="journal article" date="2014" name="Int. J. Syst. Evol. Microbiol.">
        <title>Complete genome sequence of Corynebacterium casei LMG S-19264T (=DSM 44701T), isolated from a smear-ripened cheese.</title>
        <authorList>
            <consortium name="US DOE Joint Genome Institute (JGI-PGF)"/>
            <person name="Walter F."/>
            <person name="Albersmeier A."/>
            <person name="Kalinowski J."/>
            <person name="Ruckert C."/>
        </authorList>
    </citation>
    <scope>NUCLEOTIDE SEQUENCE</scope>
    <source>
        <strain evidence="3">CGMCC 1.15367</strain>
    </source>
</reference>
<evidence type="ECO:0000256" key="1">
    <source>
        <dbReference type="SAM" id="MobiDB-lite"/>
    </source>
</evidence>
<protein>
    <submittedName>
        <fullName evidence="3">Uncharacterized protein</fullName>
    </submittedName>
</protein>
<organism evidence="3 4">
    <name type="scientific">Aureimonas endophytica</name>
    <dbReference type="NCBI Taxonomy" id="2027858"/>
    <lineage>
        <taxon>Bacteria</taxon>
        <taxon>Pseudomonadati</taxon>
        <taxon>Pseudomonadota</taxon>
        <taxon>Alphaproteobacteria</taxon>
        <taxon>Hyphomicrobiales</taxon>
        <taxon>Aurantimonadaceae</taxon>
        <taxon>Aureimonas</taxon>
    </lineage>
</organism>
<keyword evidence="4" id="KW-1185">Reference proteome</keyword>
<keyword evidence="2" id="KW-0812">Transmembrane</keyword>
<feature type="region of interest" description="Disordered" evidence="1">
    <location>
        <begin position="90"/>
        <end position="115"/>
    </location>
</feature>
<evidence type="ECO:0000313" key="3">
    <source>
        <dbReference type="EMBL" id="GGD91461.1"/>
    </source>
</evidence>
<dbReference type="EMBL" id="BMIQ01000001">
    <property type="protein sequence ID" value="GGD91461.1"/>
    <property type="molecule type" value="Genomic_DNA"/>
</dbReference>
<gene>
    <name evidence="3" type="ORF">GCM10011390_07790</name>
</gene>
<evidence type="ECO:0000313" key="4">
    <source>
        <dbReference type="Proteomes" id="UP000644699"/>
    </source>
</evidence>
<comment type="caution">
    <text evidence="3">The sequence shown here is derived from an EMBL/GenBank/DDBJ whole genome shotgun (WGS) entry which is preliminary data.</text>
</comment>
<evidence type="ECO:0000256" key="2">
    <source>
        <dbReference type="SAM" id="Phobius"/>
    </source>
</evidence>
<accession>A0A917E0J7</accession>
<dbReference type="RefSeq" id="WP_188906878.1">
    <property type="nucleotide sequence ID" value="NZ_BMIQ01000001.1"/>
</dbReference>
<keyword evidence="2" id="KW-0472">Membrane</keyword>
<sequence>MERNLPRFFSLRGRRLEIFGRGVTLPASRAARIAIGILFIIGGCFAFLPILGVWMIPLGLMILSMDIAFVRRGRRRTAVRWARWRAERRRRAEAKLAVPPAPVAPRPAARPSIEA</sequence>
<name>A0A917E0J7_9HYPH</name>
<dbReference type="Proteomes" id="UP000644699">
    <property type="component" value="Unassembled WGS sequence"/>
</dbReference>
<feature type="compositionally biased region" description="Low complexity" evidence="1">
    <location>
        <begin position="106"/>
        <end position="115"/>
    </location>
</feature>
<keyword evidence="2" id="KW-1133">Transmembrane helix</keyword>